<dbReference type="PANTHER" id="PTHR22847">
    <property type="entry name" value="WD40 REPEAT PROTEIN"/>
    <property type="match status" value="1"/>
</dbReference>
<feature type="repeat" description="WD" evidence="3">
    <location>
        <begin position="1388"/>
        <end position="1422"/>
    </location>
</feature>
<evidence type="ECO:0000256" key="1">
    <source>
        <dbReference type="ARBA" id="ARBA00022574"/>
    </source>
</evidence>
<dbReference type="InterPro" id="IPR015943">
    <property type="entry name" value="WD40/YVTN_repeat-like_dom_sf"/>
</dbReference>
<protein>
    <submittedName>
        <fullName evidence="6">WD40 repeat-like protein</fullName>
    </submittedName>
</protein>
<dbReference type="PROSITE" id="PS50082">
    <property type="entry name" value="WD_REPEATS_2"/>
    <property type="match status" value="10"/>
</dbReference>
<feature type="domain" description="Nephrocystin 3-like N-terminal" evidence="5">
    <location>
        <begin position="242"/>
        <end position="402"/>
    </location>
</feature>
<reference evidence="6" key="1">
    <citation type="submission" date="2020-09" db="EMBL/GenBank/DDBJ databases">
        <title>Comparative genome analyses of four rice-infecting Rhizoctonia solani isolates reveal extensive enrichment of homogalacturonan modification genes.</title>
        <authorList>
            <person name="Lee D.-Y."/>
            <person name="Jeon J."/>
            <person name="Kim K.-T."/>
            <person name="Cheong K."/>
            <person name="Song H."/>
            <person name="Choi G."/>
            <person name="Ko J."/>
            <person name="Opiyo S.O."/>
            <person name="Zuo S."/>
            <person name="Madhav S."/>
            <person name="Lee Y.-H."/>
            <person name="Wang G.-L."/>
        </authorList>
    </citation>
    <scope>NUCLEOTIDE SEQUENCE</scope>
    <source>
        <strain evidence="6">AG1-IA WGL</strain>
    </source>
</reference>
<dbReference type="InterPro" id="IPR027417">
    <property type="entry name" value="P-loop_NTPase"/>
</dbReference>
<feature type="non-terminal residue" evidence="6">
    <location>
        <position position="1"/>
    </location>
</feature>
<feature type="compositionally biased region" description="Polar residues" evidence="4">
    <location>
        <begin position="38"/>
        <end position="53"/>
    </location>
</feature>
<feature type="region of interest" description="Disordered" evidence="4">
    <location>
        <begin position="14"/>
        <end position="53"/>
    </location>
</feature>
<dbReference type="Gene3D" id="3.40.50.300">
    <property type="entry name" value="P-loop containing nucleotide triphosphate hydrolases"/>
    <property type="match status" value="1"/>
</dbReference>
<dbReference type="InterPro" id="IPR020472">
    <property type="entry name" value="WD40_PAC1"/>
</dbReference>
<keyword evidence="2" id="KW-0677">Repeat</keyword>
<keyword evidence="1 3" id="KW-0853">WD repeat</keyword>
<feature type="repeat" description="WD" evidence="3">
    <location>
        <begin position="945"/>
        <end position="980"/>
    </location>
</feature>
<dbReference type="Proteomes" id="UP000602905">
    <property type="component" value="Unassembled WGS sequence"/>
</dbReference>
<evidence type="ECO:0000256" key="2">
    <source>
        <dbReference type="ARBA" id="ARBA00022737"/>
    </source>
</evidence>
<feature type="repeat" description="WD" evidence="3">
    <location>
        <begin position="902"/>
        <end position="943"/>
    </location>
</feature>
<organism evidence="6 7">
    <name type="scientific">Rhizoctonia solani</name>
    <dbReference type="NCBI Taxonomy" id="456999"/>
    <lineage>
        <taxon>Eukaryota</taxon>
        <taxon>Fungi</taxon>
        <taxon>Dikarya</taxon>
        <taxon>Basidiomycota</taxon>
        <taxon>Agaricomycotina</taxon>
        <taxon>Agaricomycetes</taxon>
        <taxon>Cantharellales</taxon>
        <taxon>Ceratobasidiaceae</taxon>
        <taxon>Rhizoctonia</taxon>
    </lineage>
</organism>
<dbReference type="PRINTS" id="PR00320">
    <property type="entry name" value="GPROTEINBRPT"/>
</dbReference>
<dbReference type="Pfam" id="PF24883">
    <property type="entry name" value="NPHP3_N"/>
    <property type="match status" value="1"/>
</dbReference>
<evidence type="ECO:0000313" key="7">
    <source>
        <dbReference type="Proteomes" id="UP000602905"/>
    </source>
</evidence>
<dbReference type="CDD" id="cd00200">
    <property type="entry name" value="WD40"/>
    <property type="match status" value="2"/>
</dbReference>
<dbReference type="SMART" id="SM00320">
    <property type="entry name" value="WD40"/>
    <property type="match status" value="12"/>
</dbReference>
<feature type="repeat" description="WD" evidence="3">
    <location>
        <begin position="1221"/>
        <end position="1253"/>
    </location>
</feature>
<dbReference type="PROSITE" id="PS00678">
    <property type="entry name" value="WD_REPEATS_1"/>
    <property type="match status" value="6"/>
</dbReference>
<feature type="repeat" description="WD" evidence="3">
    <location>
        <begin position="1031"/>
        <end position="1072"/>
    </location>
</feature>
<dbReference type="Pfam" id="PF00400">
    <property type="entry name" value="WD40"/>
    <property type="match status" value="11"/>
</dbReference>
<comment type="caution">
    <text evidence="6">The sequence shown here is derived from an EMBL/GenBank/DDBJ whole genome shotgun (WGS) entry which is preliminary data.</text>
</comment>
<dbReference type="OrthoDB" id="538223at2759"/>
<accession>A0A8H7LQT4</accession>
<dbReference type="SUPFAM" id="SSF50978">
    <property type="entry name" value="WD40 repeat-like"/>
    <property type="match status" value="2"/>
</dbReference>
<evidence type="ECO:0000256" key="4">
    <source>
        <dbReference type="SAM" id="MobiDB-lite"/>
    </source>
</evidence>
<proteinExistence type="predicted"/>
<feature type="repeat" description="WD" evidence="3">
    <location>
        <begin position="1118"/>
        <end position="1159"/>
    </location>
</feature>
<dbReference type="GO" id="GO:1990234">
    <property type="term" value="C:transferase complex"/>
    <property type="evidence" value="ECO:0007669"/>
    <property type="project" value="UniProtKB-ARBA"/>
</dbReference>
<dbReference type="SUPFAM" id="SSF52540">
    <property type="entry name" value="P-loop containing nucleoside triphosphate hydrolases"/>
    <property type="match status" value="1"/>
</dbReference>
<gene>
    <name evidence="6" type="ORF">RHS03_07608</name>
</gene>
<name>A0A8H7LQT4_9AGAM</name>
<feature type="repeat" description="WD" evidence="3">
    <location>
        <begin position="988"/>
        <end position="1029"/>
    </location>
</feature>
<dbReference type="InterPro" id="IPR036322">
    <property type="entry name" value="WD40_repeat_dom_sf"/>
</dbReference>
<evidence type="ECO:0000259" key="5">
    <source>
        <dbReference type="Pfam" id="PF24883"/>
    </source>
</evidence>
<evidence type="ECO:0000313" key="6">
    <source>
        <dbReference type="EMBL" id="KAF8698293.1"/>
    </source>
</evidence>
<dbReference type="InterPro" id="IPR056884">
    <property type="entry name" value="NPHP3-like_N"/>
</dbReference>
<feature type="repeat" description="WD" evidence="3">
    <location>
        <begin position="1345"/>
        <end position="1386"/>
    </location>
</feature>
<dbReference type="PROSITE" id="PS50294">
    <property type="entry name" value="WD_REPEATS_REGION"/>
    <property type="match status" value="7"/>
</dbReference>
<feature type="repeat" description="WD" evidence="3">
    <location>
        <begin position="1161"/>
        <end position="1202"/>
    </location>
</feature>
<feature type="repeat" description="WD" evidence="3">
    <location>
        <begin position="1265"/>
        <end position="1296"/>
    </location>
</feature>
<dbReference type="InterPro" id="IPR019775">
    <property type="entry name" value="WD40_repeat_CS"/>
</dbReference>
<dbReference type="Gene3D" id="2.130.10.10">
    <property type="entry name" value="YVTN repeat-like/Quinoprotein amine dehydrogenase"/>
    <property type="match status" value="5"/>
</dbReference>
<dbReference type="PANTHER" id="PTHR22847:SF637">
    <property type="entry name" value="WD REPEAT DOMAIN 5B"/>
    <property type="match status" value="1"/>
</dbReference>
<dbReference type="EMBL" id="JACYCD010000265">
    <property type="protein sequence ID" value="KAF8698293.1"/>
    <property type="molecule type" value="Genomic_DNA"/>
</dbReference>
<dbReference type="InterPro" id="IPR001680">
    <property type="entry name" value="WD40_rpt"/>
</dbReference>
<sequence>MSVRDKARKIRTRIKSHVQGLVESSPQPSFPAPVSAHPQATPTNQPISPGNTSLPLIEDENWTKLKSFMRTLRQASVASGLGPVTGIIEGLIDSIQIFEDAAKGQKQYKDLRIELELLFDELQQYFSKSPIITTSIANICGSINKEIEYLKNQQARPATKRLLQVENSSDEVWECYRRIQGHLQRLSRNANVLAWILVDQLAIENRLRELAPSPWPCYNSEKAFELKRGPCIKGTRTNILAQMYQWATGHDTGNIYWMSGMAGTGKTTIAYSLCEQLDTDASCVLCASFFCSRSLPECRDVGRIIPSIAYQLARCSRPFQYALHQAMEEDPDAHTRLPYLQFETLIVQPLSDKRVKEAFPTNMVVVIDALDECEDSKSTQQILHVLLTKSRSLPIKFFISSRPEASIRDQMKKDDSCIDSQIVLHELDSGEVQADIERYLSVELAPINPSDSEIKQLVKQAGALFIYAATVIRYVGYDGFCRNPRARLKKVLGMTNQHSKIQTEDIDGLYTVILKAAFDDTKLEEEELNDMSLVLNTVICAKQPLTINALAGILKLEDVGQAHAALRPLWSVLHIVQSTMIVTTLHASFPDYLLDSTRSGAWKWHCNAIIHNYILARRCFEYIRDSEPQFNICKLESSCLIDEEVPDLDVRIQEAIPIELYYACRYWPDHTESSQSHSASALIPLLEQFMERNLLLWMEVLNLKRGIDVGPGQLVVAKQWSIVSNKIHIYPCLTFLQRHGATCQLVNLIHDAWRFILIFSSSPLSQSTPHIYVTMLPFLPPHSPLRKYYSHRMRRPIRVVGTALERRKGLLARLSIGGSNSATCSPDGTLMALGWNGSDMVSHISILDTSSGQLLLDISQEATTGPVFCVAFSPDGTRIASGINNTIWIWDVANGKLVLGPLEGHQDFVFSVLFSHNGSYLVSGSRDKTVRVWDSLSGRPSTASFTKHTNDVYAIAISSDDSQVVSGCWDGVIHLWDMQSCSSLLGPISAHKFGITAVAFSPTGSYVVSGSRDGTVRMWDSQTGQMLFGPFGYDDQRVESVAVSPDGAHILAGFDYGTIHVWDAATGKAVLGPLKEHSRPISMLWCSPDGTRIISYSYKGGDLCLFDAQSVIAAPNSFPGHTETILSIDISSDGDSIVSGSADRTVCVWDLTNGQVILGPLIGHTRWVHFVRFSRDGSRVLSCASDRTIRQWNAHTGDAYNNVIGDTTGYCESIGNVGYVSADYSPDGRCIASISEDADIRLWNSSTGEMLIGPIQVGRVLGRVIRFSSDGKTLFTGCGDATVGVWDVQSGQEIVNIKYDDHFPNYSPVWALAFSSDGLYNIQCFSNPTICRRSTWRAEDMPGSFEGPSSQVESVRFSPDDTRIVAGYSDTTIFVWDVQTGNSVWGPLKGHTNCVKSVAYFPDGRRVASASEDTAIRIWDVDGKLDDCPNKSDKESIEWVLAEDGWVMDKEGRRLVWVPHDLRVSLMSPKNTMLLHRDGYVKLDFEGACIGDEWASSWIDI</sequence>
<evidence type="ECO:0000256" key="3">
    <source>
        <dbReference type="PROSITE-ProRule" id="PRU00221"/>
    </source>
</evidence>